<dbReference type="Gene3D" id="3.60.120.10">
    <property type="entry name" value="Anthranilate synthase"/>
    <property type="match status" value="1"/>
</dbReference>
<name>A0A0A2FLZ5_9PORP</name>
<evidence type="ECO:0000313" key="7">
    <source>
        <dbReference type="EMBL" id="SQH73413.1"/>
    </source>
</evidence>
<dbReference type="AlphaFoldDB" id="A0A0A2FLZ5"/>
<keyword evidence="8" id="KW-1185">Reference proteome</keyword>
<dbReference type="InterPro" id="IPR015890">
    <property type="entry name" value="Chorismate_C"/>
</dbReference>
<dbReference type="Proteomes" id="UP000249300">
    <property type="component" value="Chromosome 1"/>
</dbReference>
<comment type="similarity">
    <text evidence="2">Belongs to the isochorismate synthase family.</text>
</comment>
<dbReference type="STRING" id="393921.HQ45_02875"/>
<organism evidence="7 8">
    <name type="scientific">Porphyromonas crevioricanis</name>
    <dbReference type="NCBI Taxonomy" id="393921"/>
    <lineage>
        <taxon>Bacteria</taxon>
        <taxon>Pseudomonadati</taxon>
        <taxon>Bacteroidota</taxon>
        <taxon>Bacteroidia</taxon>
        <taxon>Bacteroidales</taxon>
        <taxon>Porphyromonadaceae</taxon>
        <taxon>Porphyromonas</taxon>
    </lineage>
</organism>
<dbReference type="InterPro" id="IPR004561">
    <property type="entry name" value="IsoChor_synthase"/>
</dbReference>
<protein>
    <recommendedName>
        <fullName evidence="3">isochorismate synthase</fullName>
        <ecNumber evidence="3">5.4.4.2</ecNumber>
    </recommendedName>
    <alternativeName>
        <fullName evidence="5">Isochorismate mutase</fullName>
    </alternativeName>
</protein>
<evidence type="ECO:0000256" key="3">
    <source>
        <dbReference type="ARBA" id="ARBA00012824"/>
    </source>
</evidence>
<dbReference type="EC" id="5.4.4.2" evidence="3"/>
<gene>
    <name evidence="7" type="primary">menF</name>
    <name evidence="7" type="ORF">NCTC12858_01268</name>
</gene>
<dbReference type="OrthoDB" id="9806579at2"/>
<evidence type="ECO:0000256" key="5">
    <source>
        <dbReference type="ARBA" id="ARBA00041564"/>
    </source>
</evidence>
<dbReference type="Pfam" id="PF00425">
    <property type="entry name" value="Chorismate_bind"/>
    <property type="match status" value="1"/>
</dbReference>
<dbReference type="NCBIfam" id="TIGR00543">
    <property type="entry name" value="isochor_syn"/>
    <property type="match status" value="1"/>
</dbReference>
<proteinExistence type="inferred from homology"/>
<keyword evidence="4 7" id="KW-0413">Isomerase</keyword>
<evidence type="ECO:0000256" key="1">
    <source>
        <dbReference type="ARBA" id="ARBA00000799"/>
    </source>
</evidence>
<dbReference type="PANTHER" id="PTHR42839">
    <property type="entry name" value="ISOCHORISMATE SYNTHASE ENTC"/>
    <property type="match status" value="1"/>
</dbReference>
<dbReference type="EMBL" id="LS483447">
    <property type="protein sequence ID" value="SQH73413.1"/>
    <property type="molecule type" value="Genomic_DNA"/>
</dbReference>
<dbReference type="eggNOG" id="COG1169">
    <property type="taxonomic scope" value="Bacteria"/>
</dbReference>
<dbReference type="PANTHER" id="PTHR42839:SF2">
    <property type="entry name" value="ISOCHORISMATE SYNTHASE ENTC"/>
    <property type="match status" value="1"/>
</dbReference>
<comment type="catalytic activity">
    <reaction evidence="1">
        <text>chorismate = isochorismate</text>
        <dbReference type="Rhea" id="RHEA:18985"/>
        <dbReference type="ChEBI" id="CHEBI:29748"/>
        <dbReference type="ChEBI" id="CHEBI:29780"/>
        <dbReference type="EC" id="5.4.4.2"/>
    </reaction>
</comment>
<sequence>MRASPYCSIAELFSLPCSDSSAFVLIQMPGSVAQYWHCPTYSAVQKLQDLTSEEGFVFAPFCATAQTPIYFLPPLDVREFPLSTSISFPSHSTVSSKESVFGKRDYKPNDTYQSAFTSFHSAVCSGQFSKLVLSREEVLSLQDTITPIDLFADLLNLQQPGAKYLIFIPEIGFWLGATPEVLLCSSPQETYTMALAGTKALGREFEIGQDCEDFFGAKNNSEHEVVVDHIRTVLCSEGIKLGKTEKRALKSYNVQHLCTRFDFDNSDHLVIARLVDKLHPTPAVCGIPTEKAKDFIRKYEGYERRYYAGYLGYWQYRQQTELYVNLRSASIDKEGSLQAHLYAGGGIMPDSDYLSEWEETKLKMQPMHALLSPYITHYCLQ</sequence>
<evidence type="ECO:0000256" key="4">
    <source>
        <dbReference type="ARBA" id="ARBA00023235"/>
    </source>
</evidence>
<accession>A0A0A2FLZ5</accession>
<feature type="domain" description="Chorismate-utilising enzyme C-terminal" evidence="6">
    <location>
        <begin position="110"/>
        <end position="363"/>
    </location>
</feature>
<evidence type="ECO:0000313" key="8">
    <source>
        <dbReference type="Proteomes" id="UP000249300"/>
    </source>
</evidence>
<dbReference type="SUPFAM" id="SSF56322">
    <property type="entry name" value="ADC synthase"/>
    <property type="match status" value="1"/>
</dbReference>
<dbReference type="RefSeq" id="WP_023939202.1">
    <property type="nucleotide sequence ID" value="NZ_JQJB01000003.1"/>
</dbReference>
<dbReference type="GO" id="GO:0008909">
    <property type="term" value="F:isochorismate synthase activity"/>
    <property type="evidence" value="ECO:0007669"/>
    <property type="project" value="UniProtKB-EC"/>
</dbReference>
<dbReference type="KEGG" id="pcre:NCTC12858_01268"/>
<evidence type="ECO:0000256" key="2">
    <source>
        <dbReference type="ARBA" id="ARBA00005297"/>
    </source>
</evidence>
<dbReference type="InterPro" id="IPR005801">
    <property type="entry name" value="ADC_synthase"/>
</dbReference>
<evidence type="ECO:0000259" key="6">
    <source>
        <dbReference type="Pfam" id="PF00425"/>
    </source>
</evidence>
<reference evidence="7 8" key="1">
    <citation type="submission" date="2018-06" db="EMBL/GenBank/DDBJ databases">
        <authorList>
            <consortium name="Pathogen Informatics"/>
            <person name="Doyle S."/>
        </authorList>
    </citation>
    <scope>NUCLEOTIDE SEQUENCE [LARGE SCALE GENOMIC DNA]</scope>
    <source>
        <strain evidence="7 8">NCTC12858</strain>
    </source>
</reference>